<feature type="domain" description="ABC transmembrane type-1" evidence="7">
    <location>
        <begin position="44"/>
        <end position="227"/>
    </location>
</feature>
<keyword evidence="9" id="KW-1185">Reference proteome</keyword>
<evidence type="ECO:0000256" key="6">
    <source>
        <dbReference type="RuleBase" id="RU363032"/>
    </source>
</evidence>
<dbReference type="InterPro" id="IPR000515">
    <property type="entry name" value="MetI-like"/>
</dbReference>
<evidence type="ECO:0000256" key="3">
    <source>
        <dbReference type="ARBA" id="ARBA00022692"/>
    </source>
</evidence>
<reference evidence="8 9" key="1">
    <citation type="journal article" date="2012" name="Stand. Genomic Sci.">
        <title>Genome sequence of the halotolerant bacterium Corynebacterium halotolerans type strain YIM 70093(T) (= DSM 44683(T)).</title>
        <authorList>
            <person name="Ruckert C."/>
            <person name="Albersmeier A."/>
            <person name="Al-Dilaimi A."/>
            <person name="Niehaus K."/>
            <person name="Szczepanowski R."/>
            <person name="Kalinowski J."/>
        </authorList>
    </citation>
    <scope>NUCLEOTIDE SEQUENCE [LARGE SCALE GENOMIC DNA]</scope>
    <source>
        <strain evidence="8">YIM 70093</strain>
    </source>
</reference>
<dbReference type="InterPro" id="IPR051204">
    <property type="entry name" value="ABC_transp_perm/SBD"/>
</dbReference>
<evidence type="ECO:0000256" key="1">
    <source>
        <dbReference type="ARBA" id="ARBA00004141"/>
    </source>
</evidence>
<dbReference type="GO" id="GO:0055085">
    <property type="term" value="P:transmembrane transport"/>
    <property type="evidence" value="ECO:0007669"/>
    <property type="project" value="InterPro"/>
</dbReference>
<evidence type="ECO:0000256" key="4">
    <source>
        <dbReference type="ARBA" id="ARBA00022989"/>
    </source>
</evidence>
<dbReference type="PROSITE" id="PS50928">
    <property type="entry name" value="ABC_TM1"/>
    <property type="match status" value="1"/>
</dbReference>
<protein>
    <submittedName>
        <fullName evidence="8">ABC-type proline/glycine betaine transporter, permease</fullName>
    </submittedName>
</protein>
<dbReference type="Pfam" id="PF00528">
    <property type="entry name" value="BPD_transp_1"/>
    <property type="match status" value="1"/>
</dbReference>
<dbReference type="PATRIC" id="fig|1121362.3.peg.2573"/>
<evidence type="ECO:0000256" key="5">
    <source>
        <dbReference type="ARBA" id="ARBA00023136"/>
    </source>
</evidence>
<accession>M1NQ83</accession>
<dbReference type="CDD" id="cd06261">
    <property type="entry name" value="TM_PBP2"/>
    <property type="match status" value="1"/>
</dbReference>
<dbReference type="STRING" id="1121362.A605_12660"/>
<gene>
    <name evidence="8" type="ORF">A605_12660</name>
</gene>
<dbReference type="eggNOG" id="COG1174">
    <property type="taxonomic scope" value="Bacteria"/>
</dbReference>
<dbReference type="PANTHER" id="PTHR30177">
    <property type="entry name" value="GLYCINE BETAINE/L-PROLINE TRANSPORT SYSTEM PERMEASE PROTEIN PROW"/>
    <property type="match status" value="1"/>
</dbReference>
<keyword evidence="3 6" id="KW-0812">Transmembrane</keyword>
<feature type="transmembrane region" description="Helical" evidence="6">
    <location>
        <begin position="79"/>
        <end position="98"/>
    </location>
</feature>
<keyword evidence="5 6" id="KW-0472">Membrane</keyword>
<dbReference type="Proteomes" id="UP000011723">
    <property type="component" value="Chromosome"/>
</dbReference>
<keyword evidence="4 6" id="KW-1133">Transmembrane helix</keyword>
<feature type="transmembrane region" description="Helical" evidence="6">
    <location>
        <begin position="210"/>
        <end position="230"/>
    </location>
</feature>
<feature type="transmembrane region" description="Helical" evidence="6">
    <location>
        <begin position="48"/>
        <end position="67"/>
    </location>
</feature>
<proteinExistence type="inferred from homology"/>
<name>M1NQ83_9CORY</name>
<dbReference type="HOGENOM" id="CLU_046113_7_1_11"/>
<dbReference type="EMBL" id="CP003697">
    <property type="protein sequence ID" value="AGF73528.1"/>
    <property type="molecule type" value="Genomic_DNA"/>
</dbReference>
<dbReference type="InterPro" id="IPR035906">
    <property type="entry name" value="MetI-like_sf"/>
</dbReference>
<evidence type="ECO:0000313" key="9">
    <source>
        <dbReference type="Proteomes" id="UP000011723"/>
    </source>
</evidence>
<comment type="similarity">
    <text evidence="6">Belongs to the binding-protein-dependent transport system permease family.</text>
</comment>
<evidence type="ECO:0000256" key="2">
    <source>
        <dbReference type="ARBA" id="ARBA00022448"/>
    </source>
</evidence>
<sequence>MDEDADTDADAGDREGAMNQLSQAFAFLADPANWDGAGGITQRTLEHLMYTGLAVAVACLIAVPLGLWVGHTRRAADSVVAAAGALRALPSLGLLTWLTIEMSIGVRMPLVPATVVLVILAVPPLLAGTVSGMVAVPRAVTEAARATGYSERQILTGVELPLAASTMVGGLRSCVVQVLATTTVVAYIGLSGLGRYLIDGLALRDYPQMLAGALLVTALALIVDLVLAGLQRTLKPQGSPA</sequence>
<evidence type="ECO:0000259" key="7">
    <source>
        <dbReference type="PROSITE" id="PS50928"/>
    </source>
</evidence>
<keyword evidence="2 6" id="KW-0813">Transport</keyword>
<organism evidence="8 9">
    <name type="scientific">Corynebacterium halotolerans YIM 70093 = DSM 44683</name>
    <dbReference type="NCBI Taxonomy" id="1121362"/>
    <lineage>
        <taxon>Bacteria</taxon>
        <taxon>Bacillati</taxon>
        <taxon>Actinomycetota</taxon>
        <taxon>Actinomycetes</taxon>
        <taxon>Mycobacteriales</taxon>
        <taxon>Corynebacteriaceae</taxon>
        <taxon>Corynebacterium</taxon>
    </lineage>
</organism>
<dbReference type="KEGG" id="chn:A605_12660"/>
<dbReference type="SUPFAM" id="SSF161098">
    <property type="entry name" value="MetI-like"/>
    <property type="match status" value="1"/>
</dbReference>
<dbReference type="PANTHER" id="PTHR30177:SF33">
    <property type="entry name" value="POSSIBLE OSMOPROTECTANT (GLYCINE BETAINE_CARNITINE_CHOLINE_L-PROLINE) TRANSPORT INTEGRAL MEMBRANE PROTEIN ABC TRANSPORTER PROZ"/>
    <property type="match status" value="1"/>
</dbReference>
<dbReference type="Gene3D" id="1.10.3720.10">
    <property type="entry name" value="MetI-like"/>
    <property type="match status" value="1"/>
</dbReference>
<dbReference type="GO" id="GO:0031460">
    <property type="term" value="P:glycine betaine transport"/>
    <property type="evidence" value="ECO:0007669"/>
    <property type="project" value="TreeGrafter"/>
</dbReference>
<dbReference type="AlphaFoldDB" id="M1NQ83"/>
<evidence type="ECO:0000313" key="8">
    <source>
        <dbReference type="EMBL" id="AGF73528.1"/>
    </source>
</evidence>
<feature type="transmembrane region" description="Helical" evidence="6">
    <location>
        <begin position="174"/>
        <end position="198"/>
    </location>
</feature>
<comment type="subcellular location">
    <subcellularLocation>
        <location evidence="6">Cell membrane</location>
        <topology evidence="6">Multi-pass membrane protein</topology>
    </subcellularLocation>
    <subcellularLocation>
        <location evidence="1">Membrane</location>
        <topology evidence="1">Multi-pass membrane protein</topology>
    </subcellularLocation>
</comment>
<dbReference type="GO" id="GO:0005886">
    <property type="term" value="C:plasma membrane"/>
    <property type="evidence" value="ECO:0007669"/>
    <property type="project" value="UniProtKB-SubCell"/>
</dbReference>
<feature type="transmembrane region" description="Helical" evidence="6">
    <location>
        <begin position="110"/>
        <end position="136"/>
    </location>
</feature>